<evidence type="ECO:0000256" key="10">
    <source>
        <dbReference type="SAM" id="MobiDB-lite"/>
    </source>
</evidence>
<dbReference type="InterPro" id="IPR029044">
    <property type="entry name" value="Nucleotide-diphossugar_trans"/>
</dbReference>
<dbReference type="GO" id="GO:0004476">
    <property type="term" value="F:mannose-6-phosphate isomerase activity"/>
    <property type="evidence" value="ECO:0007669"/>
    <property type="project" value="UniProtKB-EC"/>
</dbReference>
<evidence type="ECO:0000256" key="2">
    <source>
        <dbReference type="ARBA" id="ARBA00006115"/>
    </source>
</evidence>
<reference evidence="15" key="1">
    <citation type="journal article" date="2019" name="Int. J. Syst. Evol. Microbiol.">
        <title>The Global Catalogue of Microorganisms (GCM) 10K type strain sequencing project: providing services to taxonomists for standard genome sequencing and annotation.</title>
        <authorList>
            <consortium name="The Broad Institute Genomics Platform"/>
            <consortium name="The Broad Institute Genome Sequencing Center for Infectious Disease"/>
            <person name="Wu L."/>
            <person name="Ma J."/>
        </authorList>
    </citation>
    <scope>NUCLEOTIDE SEQUENCE [LARGE SCALE GENOMIC DNA]</scope>
    <source>
        <strain evidence="15">KCTC 52640</strain>
    </source>
</reference>
<dbReference type="InterPro" id="IPR049577">
    <property type="entry name" value="GMPP_N"/>
</dbReference>
<dbReference type="InterPro" id="IPR001538">
    <property type="entry name" value="Man6P_isomerase-2_C"/>
</dbReference>
<dbReference type="GO" id="GO:0004475">
    <property type="term" value="F:mannose-1-phosphate guanylyltransferase (GTP) activity"/>
    <property type="evidence" value="ECO:0007669"/>
    <property type="project" value="UniProtKB-EC"/>
</dbReference>
<dbReference type="InterPro" id="IPR014710">
    <property type="entry name" value="RmlC-like_jellyroll"/>
</dbReference>
<keyword evidence="14" id="KW-0413">Isomerase</keyword>
<comment type="catalytic activity">
    <reaction evidence="8">
        <text>alpha-D-mannose 1-phosphate + GTP + H(+) = GDP-alpha-D-mannose + diphosphate</text>
        <dbReference type="Rhea" id="RHEA:15229"/>
        <dbReference type="ChEBI" id="CHEBI:15378"/>
        <dbReference type="ChEBI" id="CHEBI:33019"/>
        <dbReference type="ChEBI" id="CHEBI:37565"/>
        <dbReference type="ChEBI" id="CHEBI:57527"/>
        <dbReference type="ChEBI" id="CHEBI:58409"/>
        <dbReference type="EC" id="2.7.7.13"/>
    </reaction>
</comment>
<dbReference type="RefSeq" id="WP_380688261.1">
    <property type="nucleotide sequence ID" value="NZ_JBHRSS010000003.1"/>
</dbReference>
<dbReference type="SUPFAM" id="SSF51182">
    <property type="entry name" value="RmlC-like cupins"/>
    <property type="match status" value="1"/>
</dbReference>
<dbReference type="CDD" id="cd02213">
    <property type="entry name" value="cupin_PMI_typeII_C"/>
    <property type="match status" value="1"/>
</dbReference>
<evidence type="ECO:0000256" key="4">
    <source>
        <dbReference type="ARBA" id="ARBA00022679"/>
    </source>
</evidence>
<dbReference type="PANTHER" id="PTHR46390:SF1">
    <property type="entry name" value="MANNOSE-1-PHOSPHATE GUANYLYLTRANSFERASE"/>
    <property type="match status" value="1"/>
</dbReference>
<feature type="domain" description="MannoseP isomerase/GMP-like beta-helix" evidence="13">
    <location>
        <begin position="300"/>
        <end position="348"/>
    </location>
</feature>
<keyword evidence="5 14" id="KW-0548">Nucleotidyltransferase</keyword>
<dbReference type="Gene3D" id="3.90.550.10">
    <property type="entry name" value="Spore Coat Polysaccharide Biosynthesis Protein SpsA, Chain A"/>
    <property type="match status" value="1"/>
</dbReference>
<dbReference type="EMBL" id="JBHRSS010000003">
    <property type="protein sequence ID" value="MFC3103843.1"/>
    <property type="molecule type" value="Genomic_DNA"/>
</dbReference>
<dbReference type="InterPro" id="IPR005835">
    <property type="entry name" value="NTP_transferase_dom"/>
</dbReference>
<feature type="region of interest" description="Disordered" evidence="10">
    <location>
        <begin position="475"/>
        <end position="498"/>
    </location>
</feature>
<protein>
    <recommendedName>
        <fullName evidence="3">mannose-1-phosphate guanylyltransferase</fullName>
        <ecNumber evidence="3">2.7.7.13</ecNumber>
    </recommendedName>
</protein>
<comment type="pathway">
    <text evidence="1">Nucleotide-sugar biosynthesis; GDP-alpha-D-mannose biosynthesis; GDP-alpha-D-mannose from alpha-D-mannose 1-phosphate (GTP route): step 1/1.</text>
</comment>
<dbReference type="EC" id="2.7.7.13" evidence="3"/>
<evidence type="ECO:0000256" key="7">
    <source>
        <dbReference type="ARBA" id="ARBA00023134"/>
    </source>
</evidence>
<dbReference type="InterPro" id="IPR051161">
    <property type="entry name" value="Mannose-6P_isomerase_type2"/>
</dbReference>
<keyword evidence="7" id="KW-0342">GTP-binding</keyword>
<dbReference type="Gene3D" id="2.60.120.10">
    <property type="entry name" value="Jelly Rolls"/>
    <property type="match status" value="1"/>
</dbReference>
<evidence type="ECO:0000313" key="15">
    <source>
        <dbReference type="Proteomes" id="UP001595462"/>
    </source>
</evidence>
<dbReference type="PANTHER" id="PTHR46390">
    <property type="entry name" value="MANNOSE-1-PHOSPHATE GUANYLYLTRANSFERASE"/>
    <property type="match status" value="1"/>
</dbReference>
<dbReference type="InterPro" id="IPR011051">
    <property type="entry name" value="RmlC_Cupin_sf"/>
</dbReference>
<evidence type="ECO:0000256" key="9">
    <source>
        <dbReference type="RuleBase" id="RU004190"/>
    </source>
</evidence>
<keyword evidence="6" id="KW-0547">Nucleotide-binding</keyword>
<dbReference type="Pfam" id="PF01050">
    <property type="entry name" value="MannoseP_isomer"/>
    <property type="match status" value="1"/>
</dbReference>
<evidence type="ECO:0000256" key="8">
    <source>
        <dbReference type="ARBA" id="ARBA00047343"/>
    </source>
</evidence>
<evidence type="ECO:0000256" key="3">
    <source>
        <dbReference type="ARBA" id="ARBA00012387"/>
    </source>
</evidence>
<feature type="domain" description="Nucleotidyl transferase" evidence="11">
    <location>
        <begin position="4"/>
        <end position="283"/>
    </location>
</feature>
<dbReference type="Proteomes" id="UP001595462">
    <property type="component" value="Unassembled WGS sequence"/>
</dbReference>
<organism evidence="14 15">
    <name type="scientific">Salinisphaera aquimarina</name>
    <dbReference type="NCBI Taxonomy" id="2094031"/>
    <lineage>
        <taxon>Bacteria</taxon>
        <taxon>Pseudomonadati</taxon>
        <taxon>Pseudomonadota</taxon>
        <taxon>Gammaproteobacteria</taxon>
        <taxon>Salinisphaerales</taxon>
        <taxon>Salinisphaeraceae</taxon>
        <taxon>Salinisphaera</taxon>
    </lineage>
</organism>
<feature type="domain" description="Mannose-6-phosphate isomerase type II C-terminal" evidence="12">
    <location>
        <begin position="352"/>
        <end position="466"/>
    </location>
</feature>
<evidence type="ECO:0000259" key="11">
    <source>
        <dbReference type="Pfam" id="PF00483"/>
    </source>
</evidence>
<dbReference type="SUPFAM" id="SSF53448">
    <property type="entry name" value="Nucleotide-diphospho-sugar transferases"/>
    <property type="match status" value="1"/>
</dbReference>
<name>A0ABV7EPP7_9GAMM</name>
<gene>
    <name evidence="14" type="ORF">ACFOSU_08055</name>
</gene>
<evidence type="ECO:0000259" key="12">
    <source>
        <dbReference type="Pfam" id="PF01050"/>
    </source>
</evidence>
<keyword evidence="15" id="KW-1185">Reference proteome</keyword>
<proteinExistence type="inferred from homology"/>
<dbReference type="NCBIfam" id="TIGR01479">
    <property type="entry name" value="GMP_PMI"/>
    <property type="match status" value="1"/>
</dbReference>
<accession>A0ABV7EPP7</accession>
<comment type="caution">
    <text evidence="14">The sequence shown here is derived from an EMBL/GenBank/DDBJ whole genome shotgun (WGS) entry which is preliminary data.</text>
</comment>
<evidence type="ECO:0000256" key="6">
    <source>
        <dbReference type="ARBA" id="ARBA00022741"/>
    </source>
</evidence>
<evidence type="ECO:0000256" key="5">
    <source>
        <dbReference type="ARBA" id="ARBA00022695"/>
    </source>
</evidence>
<evidence type="ECO:0000313" key="14">
    <source>
        <dbReference type="EMBL" id="MFC3103843.1"/>
    </source>
</evidence>
<evidence type="ECO:0000259" key="13">
    <source>
        <dbReference type="Pfam" id="PF22640"/>
    </source>
</evidence>
<dbReference type="InterPro" id="IPR006375">
    <property type="entry name" value="Man1P_GuaTrfase/Man6P_Isoase"/>
</dbReference>
<evidence type="ECO:0000256" key="1">
    <source>
        <dbReference type="ARBA" id="ARBA00004823"/>
    </source>
</evidence>
<dbReference type="CDD" id="cd02509">
    <property type="entry name" value="GDP-M1P_Guanylyltransferase"/>
    <property type="match status" value="1"/>
</dbReference>
<keyword evidence="4 14" id="KW-0808">Transferase</keyword>
<dbReference type="Pfam" id="PF00483">
    <property type="entry name" value="NTP_transferase"/>
    <property type="match status" value="1"/>
</dbReference>
<sequence>MLIPVLLAGGVGSRLWPLSRQSRPKQFLALAGTSDRSLLEQTLGRVRQLDDLGPALIVGNDEHRFVMAEQLRSSGIDGRVMIEPVGRNTAPAVAAAAFEICARHGGDAELLVLPTDHAIGDAAAFADAITRARANADRGRLTLFGVTPDRAETGYGYIQAGSVLADGVRTVQRFVEKPDAERAAEYLAHGDYFWNSGMFLFGAQDYLDALAEQAPDIHAAAAAAHAAARTDIDFLRLDADAFAASPADSIDYAVMEGTDRAVMVELDAAWNDLGSWSAVARAAGRDARGNSARGDVWLEDSDDCVVHSQGRLVATLGVRDHVIVETADAVLVADRSREQDIKTLVQRLAVEGRSEAVEYRKAYRPWGSYEQIAAGERFQVKHIRVTPGGRLSLQSHHHRAEHWVVVHGTALVTCDERQMLLTENESTFIPLGAVHRLENPGKVELDLIEVQSGSYLGEDDIVRYDDVYGRADVEPDAKNTVDGEGAAAAVSPVSDDKE</sequence>
<dbReference type="Pfam" id="PF22640">
    <property type="entry name" value="ManC_GMP_beta-helix"/>
    <property type="match status" value="1"/>
</dbReference>
<dbReference type="InterPro" id="IPR054566">
    <property type="entry name" value="ManC/GMP-like_b-helix"/>
</dbReference>
<comment type="similarity">
    <text evidence="2 9">Belongs to the mannose-6-phosphate isomerase type 2 family.</text>
</comment>